<protein>
    <submittedName>
        <fullName evidence="2">Uncharacterized protein</fullName>
    </submittedName>
</protein>
<evidence type="ECO:0000313" key="2">
    <source>
        <dbReference type="EMBL" id="PWW78268.1"/>
    </source>
</evidence>
<organism evidence="2 3">
    <name type="scientific">Tuber magnatum</name>
    <name type="common">white Piedmont truffle</name>
    <dbReference type="NCBI Taxonomy" id="42249"/>
    <lineage>
        <taxon>Eukaryota</taxon>
        <taxon>Fungi</taxon>
        <taxon>Dikarya</taxon>
        <taxon>Ascomycota</taxon>
        <taxon>Pezizomycotina</taxon>
        <taxon>Pezizomycetes</taxon>
        <taxon>Pezizales</taxon>
        <taxon>Tuberaceae</taxon>
        <taxon>Tuber</taxon>
    </lineage>
</organism>
<proteinExistence type="predicted"/>
<accession>A0A317SV40</accession>
<gene>
    <name evidence="2" type="ORF">C7212DRAFT_323490</name>
</gene>
<dbReference type="AlphaFoldDB" id="A0A317SV40"/>
<comment type="caution">
    <text evidence="2">The sequence shown here is derived from an EMBL/GenBank/DDBJ whole genome shotgun (WGS) entry which is preliminary data.</text>
</comment>
<dbReference type="EMBL" id="PYWC01000016">
    <property type="protein sequence ID" value="PWW78268.1"/>
    <property type="molecule type" value="Genomic_DNA"/>
</dbReference>
<name>A0A317SV40_9PEZI</name>
<reference evidence="2 3" key="1">
    <citation type="submission" date="2018-03" db="EMBL/GenBank/DDBJ databases">
        <title>Genomes of Pezizomycetes fungi and the evolution of truffles.</title>
        <authorList>
            <person name="Murat C."/>
            <person name="Payen T."/>
            <person name="Noel B."/>
            <person name="Kuo A."/>
            <person name="Martin F.M."/>
        </authorList>
    </citation>
    <scope>NUCLEOTIDE SEQUENCE [LARGE SCALE GENOMIC DNA]</scope>
    <source>
        <strain evidence="2">091103-1</strain>
    </source>
</reference>
<dbReference type="Proteomes" id="UP000246991">
    <property type="component" value="Unassembled WGS sequence"/>
</dbReference>
<keyword evidence="3" id="KW-1185">Reference proteome</keyword>
<feature type="region of interest" description="Disordered" evidence="1">
    <location>
        <begin position="1"/>
        <end position="30"/>
    </location>
</feature>
<evidence type="ECO:0000256" key="1">
    <source>
        <dbReference type="SAM" id="MobiDB-lite"/>
    </source>
</evidence>
<feature type="compositionally biased region" description="Basic and acidic residues" evidence="1">
    <location>
        <begin position="1"/>
        <end position="21"/>
    </location>
</feature>
<evidence type="ECO:0000313" key="3">
    <source>
        <dbReference type="Proteomes" id="UP000246991"/>
    </source>
</evidence>
<sequence>MGEGAGKDSGKEARKVGERRNGRGTIWGEKRKEQYGRGKKGLLLYMDVKGGYENVGVEKVEERLKGLGIERYLSK</sequence>
<dbReference type="OrthoDB" id="3527090at2759"/>